<dbReference type="InterPro" id="IPR058852">
    <property type="entry name" value="HTH_77"/>
</dbReference>
<keyword evidence="2 3" id="KW-0238">DNA-binding</keyword>
<evidence type="ECO:0000256" key="1">
    <source>
        <dbReference type="ARBA" id="ARBA00005820"/>
    </source>
</evidence>
<dbReference type="Pfam" id="PF03704">
    <property type="entry name" value="BTAD"/>
    <property type="match status" value="1"/>
</dbReference>
<dbReference type="PROSITE" id="PS51755">
    <property type="entry name" value="OMPR_PHOB"/>
    <property type="match status" value="1"/>
</dbReference>
<proteinExistence type="inferred from homology"/>
<dbReference type="AlphaFoldDB" id="A0A2P8E592"/>
<dbReference type="EMBL" id="PYGE01000005">
    <property type="protein sequence ID" value="PSL04622.1"/>
    <property type="molecule type" value="Genomic_DNA"/>
</dbReference>
<accession>A0A2P8E592</accession>
<gene>
    <name evidence="6" type="ORF">CLV30_10587</name>
</gene>
<reference evidence="6 7" key="1">
    <citation type="submission" date="2018-03" db="EMBL/GenBank/DDBJ databases">
        <title>Genomic Encyclopedia of Archaeal and Bacterial Type Strains, Phase II (KMG-II): from individual species to whole genera.</title>
        <authorList>
            <person name="Goeker M."/>
        </authorList>
    </citation>
    <scope>NUCLEOTIDE SEQUENCE [LARGE SCALE GENOMIC DNA]</scope>
    <source>
        <strain evidence="6 7">DSM 45211</strain>
    </source>
</reference>
<dbReference type="Pfam" id="PF00486">
    <property type="entry name" value="Trans_reg_C"/>
    <property type="match status" value="1"/>
</dbReference>
<sequence length="980" mass="106421">MRFLVLGPVGVFAGGRRITLARGQQRTILAMLLAGNGEVVTTDRLVDTLWGSAPPHTARKSLQSHVSRLRHLLLSMAPGERDPLESAPDGYRMDLAVHEFDAHLFRDLVEQAKLCSDPRETLSLLERAEGCWDGPAFGDLAAHPGLEAPARHLDQQRNAAAAERHETLLTLGRHDDAARALSRVVEAEPFDERAHGQLMRALVATGRRAEALATFRQVQTRLRDELGVDPSSELRGLHEHILRQDTESSVPAPPPNRTAELVRRSDPLLGRERDLETVGTWLRSASLVTLTGPGGIGKTRLAERLVEHTRDIWRDGVISCALAHVRDAEGVGGALITALAIQPSGGHSVTDALVSGLGDRHLLLFLDNCEHVLDAVTPHVEAIVDACPGTTVLVTTRERLHLRNERVWPVTPLDVPPENARPTDVTATSAGSLFRMRALAVDPAFRLNDANAGAVAELCRRLDGMPLAIELAAARTRALTPAALAQRLDQRFAVLAGGPRHEGGRHRTLEAVVAWSYELLAPEEADLFDRLAVFAGAVPLASVEAVCSAGHLPHTAIAGLLGELVDKSMVVVQRDGEDVRYRLLDTMRDFGLRRLEDRGLADALRRAHAAHHVTLAETQARRSRGPEEPEAAEVITRAMDDLRAAHAWAVAAEDVDTALRLPAALADEVFFRLRDEVTTWARRAVALAGAGDHPAHAGALATAAWGATSRDECERAVREAQTSLAEVEPGGAVALLALGALGTAALYQGRLAEVLALTDRQEVPAVALDDDFRLTYAWVCRVLGHLYRGETEEAAAGVPQLRRIAERSGSPTMRAFSRYCDGEVHLERDPDRATASLEEAVALARSVNNRLIEGVSLVCLASSQGRRGQVREALHAFRDVVVHWRQVGDHTHQLTAVRNLVELLAEMEADEPAAVLYGAVTSGDTPTYGLEAQRLTRAWQRVEERLGHETADALAERGQRLGVRRVGDEALARLDVLLET</sequence>
<protein>
    <submittedName>
        <fullName evidence="6">Putative ATPase</fullName>
    </submittedName>
</protein>
<evidence type="ECO:0000313" key="7">
    <source>
        <dbReference type="Proteomes" id="UP000243528"/>
    </source>
</evidence>
<dbReference type="SUPFAM" id="SSF48452">
    <property type="entry name" value="TPR-like"/>
    <property type="match status" value="2"/>
</dbReference>
<evidence type="ECO:0000256" key="2">
    <source>
        <dbReference type="ARBA" id="ARBA00023125"/>
    </source>
</evidence>
<dbReference type="Proteomes" id="UP000243528">
    <property type="component" value="Unassembled WGS sequence"/>
</dbReference>
<dbReference type="GO" id="GO:0000160">
    <property type="term" value="P:phosphorelay signal transduction system"/>
    <property type="evidence" value="ECO:0007669"/>
    <property type="project" value="InterPro"/>
</dbReference>
<feature type="domain" description="OmpR/PhoB-type" evidence="5">
    <location>
        <begin position="1"/>
        <end position="95"/>
    </location>
</feature>
<dbReference type="SMART" id="SM01043">
    <property type="entry name" value="BTAD"/>
    <property type="match status" value="1"/>
</dbReference>
<feature type="region of interest" description="Disordered" evidence="4">
    <location>
        <begin position="244"/>
        <end position="265"/>
    </location>
</feature>
<feature type="DNA-binding region" description="OmpR/PhoB-type" evidence="3">
    <location>
        <begin position="1"/>
        <end position="95"/>
    </location>
</feature>
<comment type="caution">
    <text evidence="6">The sequence shown here is derived from an EMBL/GenBank/DDBJ whole genome shotgun (WGS) entry which is preliminary data.</text>
</comment>
<dbReference type="SMART" id="SM00862">
    <property type="entry name" value="Trans_reg_C"/>
    <property type="match status" value="1"/>
</dbReference>
<keyword evidence="7" id="KW-1185">Reference proteome</keyword>
<dbReference type="PANTHER" id="PTHR47691:SF3">
    <property type="entry name" value="HTH-TYPE TRANSCRIPTIONAL REGULATOR RV0890C-RELATED"/>
    <property type="match status" value="1"/>
</dbReference>
<dbReference type="RefSeq" id="WP_106536827.1">
    <property type="nucleotide sequence ID" value="NZ_PYGE01000005.1"/>
</dbReference>
<dbReference type="PANTHER" id="PTHR47691">
    <property type="entry name" value="REGULATOR-RELATED"/>
    <property type="match status" value="1"/>
</dbReference>
<dbReference type="GO" id="GO:0003677">
    <property type="term" value="F:DNA binding"/>
    <property type="evidence" value="ECO:0007669"/>
    <property type="project" value="UniProtKB-UniRule"/>
</dbReference>
<dbReference type="SUPFAM" id="SSF52540">
    <property type="entry name" value="P-loop containing nucleoside triphosphate hydrolases"/>
    <property type="match status" value="1"/>
</dbReference>
<evidence type="ECO:0000256" key="3">
    <source>
        <dbReference type="PROSITE-ProRule" id="PRU01091"/>
    </source>
</evidence>
<dbReference type="Gene3D" id="1.25.40.10">
    <property type="entry name" value="Tetratricopeptide repeat domain"/>
    <property type="match status" value="2"/>
</dbReference>
<dbReference type="SUPFAM" id="SSF46894">
    <property type="entry name" value="C-terminal effector domain of the bipartite response regulators"/>
    <property type="match status" value="1"/>
</dbReference>
<dbReference type="Gene3D" id="3.40.50.300">
    <property type="entry name" value="P-loop containing nucleotide triphosphate hydrolases"/>
    <property type="match status" value="1"/>
</dbReference>
<dbReference type="InterPro" id="IPR005158">
    <property type="entry name" value="BTAD"/>
</dbReference>
<dbReference type="InterPro" id="IPR011990">
    <property type="entry name" value="TPR-like_helical_dom_sf"/>
</dbReference>
<organism evidence="6 7">
    <name type="scientific">Haloactinopolyspora alba</name>
    <dbReference type="NCBI Taxonomy" id="648780"/>
    <lineage>
        <taxon>Bacteria</taxon>
        <taxon>Bacillati</taxon>
        <taxon>Actinomycetota</taxon>
        <taxon>Actinomycetes</taxon>
        <taxon>Jiangellales</taxon>
        <taxon>Jiangellaceae</taxon>
        <taxon>Haloactinopolyspora</taxon>
    </lineage>
</organism>
<dbReference type="GO" id="GO:0006355">
    <property type="term" value="P:regulation of DNA-templated transcription"/>
    <property type="evidence" value="ECO:0007669"/>
    <property type="project" value="InterPro"/>
</dbReference>
<dbReference type="InterPro" id="IPR016032">
    <property type="entry name" value="Sig_transdc_resp-reg_C-effctor"/>
</dbReference>
<dbReference type="InterPro" id="IPR027417">
    <property type="entry name" value="P-loop_NTPase"/>
</dbReference>
<dbReference type="InterPro" id="IPR036388">
    <property type="entry name" value="WH-like_DNA-bd_sf"/>
</dbReference>
<dbReference type="InterPro" id="IPR001867">
    <property type="entry name" value="OmpR/PhoB-type_DNA-bd"/>
</dbReference>
<dbReference type="Gene3D" id="1.10.10.10">
    <property type="entry name" value="Winged helix-like DNA-binding domain superfamily/Winged helix DNA-binding domain"/>
    <property type="match status" value="2"/>
</dbReference>
<evidence type="ECO:0000256" key="4">
    <source>
        <dbReference type="SAM" id="MobiDB-lite"/>
    </source>
</evidence>
<evidence type="ECO:0000259" key="5">
    <source>
        <dbReference type="PROSITE" id="PS51755"/>
    </source>
</evidence>
<name>A0A2P8E592_9ACTN</name>
<evidence type="ECO:0000313" key="6">
    <source>
        <dbReference type="EMBL" id="PSL04622.1"/>
    </source>
</evidence>
<comment type="similarity">
    <text evidence="1">Belongs to the AfsR/DnrI/RedD regulatory family.</text>
</comment>
<dbReference type="OrthoDB" id="9812579at2"/>
<dbReference type="Pfam" id="PF25872">
    <property type="entry name" value="HTH_77"/>
    <property type="match status" value="1"/>
</dbReference>
<dbReference type="CDD" id="cd15831">
    <property type="entry name" value="BTAD"/>
    <property type="match status" value="1"/>
</dbReference>